<evidence type="ECO:0000313" key="2">
    <source>
        <dbReference type="EMBL" id="GGF36455.1"/>
    </source>
</evidence>
<keyword evidence="3" id="KW-1185">Reference proteome</keyword>
<evidence type="ECO:0008006" key="4">
    <source>
        <dbReference type="Google" id="ProtNLM"/>
    </source>
</evidence>
<reference evidence="2" key="2">
    <citation type="submission" date="2020-09" db="EMBL/GenBank/DDBJ databases">
        <authorList>
            <person name="Sun Q."/>
            <person name="Zhou Y."/>
        </authorList>
    </citation>
    <scope>NUCLEOTIDE SEQUENCE</scope>
    <source>
        <strain evidence="2">CGMCC 1.12160</strain>
    </source>
</reference>
<name>A0A917BEA2_9MICO</name>
<reference evidence="2" key="1">
    <citation type="journal article" date="2014" name="Int. J. Syst. Evol. Microbiol.">
        <title>Complete genome sequence of Corynebacterium casei LMG S-19264T (=DSM 44701T), isolated from a smear-ripened cheese.</title>
        <authorList>
            <consortium name="US DOE Joint Genome Institute (JGI-PGF)"/>
            <person name="Walter F."/>
            <person name="Albersmeier A."/>
            <person name="Kalinowski J."/>
            <person name="Ruckert C."/>
        </authorList>
    </citation>
    <scope>NUCLEOTIDE SEQUENCE</scope>
    <source>
        <strain evidence="2">CGMCC 1.12160</strain>
    </source>
</reference>
<gene>
    <name evidence="2" type="ORF">GCM10011366_00120</name>
</gene>
<dbReference type="AlphaFoldDB" id="A0A917BEA2"/>
<evidence type="ECO:0000313" key="3">
    <source>
        <dbReference type="Proteomes" id="UP000605670"/>
    </source>
</evidence>
<comment type="caution">
    <text evidence="2">The sequence shown here is derived from an EMBL/GenBank/DDBJ whole genome shotgun (WGS) entry which is preliminary data.</text>
</comment>
<dbReference type="EMBL" id="BMEM01000001">
    <property type="protein sequence ID" value="GGF36455.1"/>
    <property type="molecule type" value="Genomic_DNA"/>
</dbReference>
<sequence>MDDESDAPLGRATVFGSCHRVQGVPECVDARKAHQVEKGESVDAGAAVEGWPAGAESVEVGATVEGRQAGAEVSSPAELSRRRVGQPASRARQVRRQQIGRELADRHAGMARRADLLARGLTDHDITAEVGRGVWQRVGVHSLCIDGRAPTGEGRLWWALWESGPRAVLDGASALIAAGLRSWTEDQVHVTVPRNASYRRLAGVRHHVLRDVGATITVGLRRTRPEVAAVRAAEWARSDREAATLLAMTVQQRLVATAALLTMWERVGRSRRRTVLDGVIKDICDGAHSINELDVGGVCRAAGLPEPSRQVVRTGPGGRVYLDLFWDDLEVHAEIQGAHHFVGLKVVEDAARQNDLAIASRDLISLQIPVIGWRLHQDRFLRQIGAALEEGRRRRAAREMGA</sequence>
<protein>
    <recommendedName>
        <fullName evidence="4">DUF559 domain-containing protein</fullName>
    </recommendedName>
</protein>
<dbReference type="Proteomes" id="UP000605670">
    <property type="component" value="Unassembled WGS sequence"/>
</dbReference>
<accession>A0A917BEA2</accession>
<proteinExistence type="predicted"/>
<organism evidence="2 3">
    <name type="scientific">Ornithinimicrobium tianjinense</name>
    <dbReference type="NCBI Taxonomy" id="1195761"/>
    <lineage>
        <taxon>Bacteria</taxon>
        <taxon>Bacillati</taxon>
        <taxon>Actinomycetota</taxon>
        <taxon>Actinomycetes</taxon>
        <taxon>Micrococcales</taxon>
        <taxon>Ornithinimicrobiaceae</taxon>
        <taxon>Ornithinimicrobium</taxon>
    </lineage>
</organism>
<feature type="region of interest" description="Disordered" evidence="1">
    <location>
        <begin position="67"/>
        <end position="95"/>
    </location>
</feature>
<evidence type="ECO:0000256" key="1">
    <source>
        <dbReference type="SAM" id="MobiDB-lite"/>
    </source>
</evidence>